<keyword evidence="2" id="KW-1185">Reference proteome</keyword>
<name>A0ABR5EYR5_9ACTN</name>
<organism evidence="1 2">
    <name type="scientific">Protofrankia coriariae</name>
    <dbReference type="NCBI Taxonomy" id="1562887"/>
    <lineage>
        <taxon>Bacteria</taxon>
        <taxon>Bacillati</taxon>
        <taxon>Actinomycetota</taxon>
        <taxon>Actinomycetes</taxon>
        <taxon>Frankiales</taxon>
        <taxon>Frankiaceae</taxon>
        <taxon>Protofrankia</taxon>
    </lineage>
</organism>
<comment type="caution">
    <text evidence="1">The sequence shown here is derived from an EMBL/GenBank/DDBJ whole genome shotgun (WGS) entry which is preliminary data.</text>
</comment>
<sequence length="149" mass="15664">MATWTKTRLAVVVDGDTAHPLTPIDSFSPTFALNTEVVHSIEATHVGWIANPDSFTFSLSVKAIGGASARLTQLALEGREFSIGLYKQTGSADEWDFSTLVLTKCLITSASPSNATVSGAPVATFSGISRHVDVTPKNGPAIARPTFTA</sequence>
<protein>
    <submittedName>
        <fullName evidence="1">Uncharacterized protein</fullName>
    </submittedName>
</protein>
<dbReference type="EMBL" id="JWIO01000072">
    <property type="protein sequence ID" value="KLL09604.1"/>
    <property type="molecule type" value="Genomic_DNA"/>
</dbReference>
<evidence type="ECO:0000313" key="2">
    <source>
        <dbReference type="Proteomes" id="UP000035425"/>
    </source>
</evidence>
<gene>
    <name evidence="1" type="ORF">FrCorBMG51_23695</name>
</gene>
<dbReference type="RefSeq" id="WP_013874652.1">
    <property type="nucleotide sequence ID" value="NZ_JWIO01000072.1"/>
</dbReference>
<proteinExistence type="predicted"/>
<accession>A0ABR5EYR5</accession>
<dbReference type="Proteomes" id="UP000035425">
    <property type="component" value="Unassembled WGS sequence"/>
</dbReference>
<reference evidence="1 2" key="1">
    <citation type="submission" date="2014-12" db="EMBL/GenBank/DDBJ databases">
        <title>Frankia sp. BMG5.1 draft genome.</title>
        <authorList>
            <person name="Gtari M."/>
            <person name="Ghodhbane-Gtari F."/>
            <person name="Nouioui I."/>
            <person name="Ktari A."/>
            <person name="Hezbri K."/>
            <person name="Mimouni W."/>
            <person name="Sbissi I."/>
            <person name="Ayari A."/>
            <person name="Yamanaka T."/>
            <person name="Normand P."/>
            <person name="Tisa L.S."/>
            <person name="Boudabous A."/>
        </authorList>
    </citation>
    <scope>NUCLEOTIDE SEQUENCE [LARGE SCALE GENOMIC DNA]</scope>
    <source>
        <strain evidence="1 2">BMG5.1</strain>
    </source>
</reference>
<evidence type="ECO:0000313" key="1">
    <source>
        <dbReference type="EMBL" id="KLL09604.1"/>
    </source>
</evidence>